<dbReference type="Proteomes" id="UP000281909">
    <property type="component" value="Chromosome"/>
</dbReference>
<keyword evidence="2" id="KW-0378">Hydrolase</keyword>
<dbReference type="InterPro" id="IPR036178">
    <property type="entry name" value="Formintransfe-cycloase-like_sf"/>
</dbReference>
<dbReference type="OrthoDB" id="6881162at2"/>
<dbReference type="EC" id="4.3.1.4" evidence="2"/>
<keyword evidence="2" id="KW-0456">Lyase</keyword>
<feature type="domain" description="Cyclodeaminase/cyclohydrolase" evidence="1">
    <location>
        <begin position="7"/>
        <end position="171"/>
    </location>
</feature>
<name>A0A3S4NVI5_PSEFL</name>
<protein>
    <submittedName>
        <fullName evidence="2">Methenyltetrahydrofolate cyclohydrolase</fullName>
        <ecNumber evidence="2">4.3.1.4</ecNumber>
    </submittedName>
</protein>
<dbReference type="Pfam" id="PF04961">
    <property type="entry name" value="FTCD_C"/>
    <property type="match status" value="1"/>
</dbReference>
<dbReference type="GO" id="GO:0030412">
    <property type="term" value="F:formimidoyltetrahydrofolate cyclodeaminase activity"/>
    <property type="evidence" value="ECO:0007669"/>
    <property type="project" value="UniProtKB-EC"/>
</dbReference>
<reference evidence="2 3" key="1">
    <citation type="submission" date="2018-12" db="EMBL/GenBank/DDBJ databases">
        <authorList>
            <consortium name="Pathogen Informatics"/>
        </authorList>
    </citation>
    <scope>NUCLEOTIDE SEQUENCE [LARGE SCALE GENOMIC DNA]</scope>
    <source>
        <strain evidence="2 3">NCTC9428</strain>
    </source>
</reference>
<dbReference type="Gene3D" id="1.20.120.680">
    <property type="entry name" value="Formiminotetrahydrofolate cyclodeaminase monomer, up-and-down helical bundle"/>
    <property type="match status" value="1"/>
</dbReference>
<dbReference type="EMBL" id="LR134318">
    <property type="protein sequence ID" value="VEF10821.1"/>
    <property type="molecule type" value="Genomic_DNA"/>
</dbReference>
<dbReference type="AlphaFoldDB" id="A0A3S4NVI5"/>
<dbReference type="GO" id="GO:0016787">
    <property type="term" value="F:hydrolase activity"/>
    <property type="evidence" value="ECO:0007669"/>
    <property type="project" value="UniProtKB-KW"/>
</dbReference>
<accession>A0A3S4NVI5</accession>
<proteinExistence type="predicted"/>
<evidence type="ECO:0000313" key="2">
    <source>
        <dbReference type="EMBL" id="VEF10821.1"/>
    </source>
</evidence>
<dbReference type="InterPro" id="IPR007044">
    <property type="entry name" value="Cyclodeamin/CycHdrlase"/>
</dbReference>
<organism evidence="2 3">
    <name type="scientific">Pseudomonas fluorescens</name>
    <dbReference type="NCBI Taxonomy" id="294"/>
    <lineage>
        <taxon>Bacteria</taxon>
        <taxon>Pseudomonadati</taxon>
        <taxon>Pseudomonadota</taxon>
        <taxon>Gammaproteobacteria</taxon>
        <taxon>Pseudomonadales</taxon>
        <taxon>Pseudomonadaceae</taxon>
        <taxon>Pseudomonas</taxon>
    </lineage>
</organism>
<sequence length="207" mass="21582">MSVWSCTLDSFCEQVASPAPVPSCGATACVTAGLALALLQMAIRKSCDQELGNNALGIAAEVEQLLGVMKAHADNDMRTFGAFIENGATGSSRHSRQHALDITLGSLAAARSCYEGIALAQSAIAKVKKALHCDVVSSALMMYASLSALLINVDTDAANLTPSTHTEELTRTRAELQSQADELLARLRRISPAAIVSDAVELGPLGA</sequence>
<dbReference type="RefSeq" id="WP_126362861.1">
    <property type="nucleotide sequence ID" value="NZ_LR134318.1"/>
</dbReference>
<evidence type="ECO:0000259" key="1">
    <source>
        <dbReference type="Pfam" id="PF04961"/>
    </source>
</evidence>
<dbReference type="SUPFAM" id="SSF101262">
    <property type="entry name" value="Methenyltetrahydrofolate cyclohydrolase-like"/>
    <property type="match status" value="1"/>
</dbReference>
<evidence type="ECO:0000313" key="3">
    <source>
        <dbReference type="Proteomes" id="UP000281909"/>
    </source>
</evidence>
<gene>
    <name evidence="2" type="ORF">NCTC9428_02434</name>
</gene>